<dbReference type="GO" id="GO:0006508">
    <property type="term" value="P:proteolysis"/>
    <property type="evidence" value="ECO:0007669"/>
    <property type="project" value="UniProtKB-KW"/>
</dbReference>
<evidence type="ECO:0000256" key="2">
    <source>
        <dbReference type="ARBA" id="ARBA00022670"/>
    </source>
</evidence>
<dbReference type="GeneID" id="14651961"/>
<dbReference type="HOGENOM" id="CLU_046540_0_2_2"/>
<keyword evidence="5" id="KW-1133">Transmembrane helix</keyword>
<keyword evidence="2" id="KW-0645">Protease</keyword>
<reference evidence="7 8" key="1">
    <citation type="journal article" date="2013" name="Genome Announc.">
        <title>Genome of the haloarchaeon Natronomonas moolapensis, a neutrophilic member of a previously haloalkaliphilic genus.</title>
        <authorList>
            <person name="Dyall-Smith M.L."/>
            <person name="Pfeiffer F."/>
            <person name="Oberwinkler T."/>
            <person name="Klee K."/>
            <person name="Rampp M."/>
            <person name="Palm P."/>
            <person name="Gross K."/>
            <person name="Schuster S.C."/>
            <person name="Oesterhelt D."/>
        </authorList>
    </citation>
    <scope>NUCLEOTIDE SEQUENCE [LARGE SCALE GENOMIC DNA]</scope>
    <source>
        <strain evidence="8">DSM 18674 / JCM 14361 / 8.8.11</strain>
    </source>
</reference>
<evidence type="ECO:0000256" key="5">
    <source>
        <dbReference type="SAM" id="Phobius"/>
    </source>
</evidence>
<dbReference type="InterPro" id="IPR029045">
    <property type="entry name" value="ClpP/crotonase-like_dom_sf"/>
</dbReference>
<evidence type="ECO:0000256" key="3">
    <source>
        <dbReference type="ARBA" id="ARBA00022801"/>
    </source>
</evidence>
<dbReference type="Gene3D" id="6.20.330.10">
    <property type="match status" value="1"/>
</dbReference>
<evidence type="ECO:0000313" key="7">
    <source>
        <dbReference type="EMBL" id="CCQ37715.1"/>
    </source>
</evidence>
<dbReference type="CDD" id="cd07023">
    <property type="entry name" value="S49_Sppa_N_C"/>
    <property type="match status" value="1"/>
</dbReference>
<feature type="domain" description="Peptidase S49" evidence="6">
    <location>
        <begin position="142"/>
        <end position="284"/>
    </location>
</feature>
<dbReference type="Pfam" id="PF01343">
    <property type="entry name" value="Peptidase_S49"/>
    <property type="match status" value="1"/>
</dbReference>
<keyword evidence="8" id="KW-1185">Reference proteome</keyword>
<dbReference type="GO" id="GO:0008236">
    <property type="term" value="F:serine-type peptidase activity"/>
    <property type="evidence" value="ECO:0007669"/>
    <property type="project" value="UniProtKB-KW"/>
</dbReference>
<keyword evidence="5" id="KW-0812">Transmembrane</keyword>
<dbReference type="Gene3D" id="3.90.226.10">
    <property type="entry name" value="2-enoyl-CoA Hydratase, Chain A, domain 1"/>
    <property type="match status" value="1"/>
</dbReference>
<proteinExistence type="inferred from homology"/>
<evidence type="ECO:0000313" key="8">
    <source>
        <dbReference type="Proteomes" id="UP000011867"/>
    </source>
</evidence>
<protein>
    <submittedName>
        <fullName evidence="7">Signal peptide peptidase SppA</fullName>
        <ecNumber evidence="7">3.4.21.-</ecNumber>
    </submittedName>
</protein>
<dbReference type="PANTHER" id="PTHR33209">
    <property type="entry name" value="PROTEASE 4"/>
    <property type="match status" value="1"/>
</dbReference>
<feature type="transmembrane region" description="Helical" evidence="5">
    <location>
        <begin position="7"/>
        <end position="28"/>
    </location>
</feature>
<dbReference type="OrthoDB" id="31107at2157"/>
<dbReference type="InterPro" id="IPR002142">
    <property type="entry name" value="Peptidase_S49"/>
</dbReference>
<keyword evidence="3 7" id="KW-0378">Hydrolase</keyword>
<dbReference type="Proteomes" id="UP000011867">
    <property type="component" value="Chromosome"/>
</dbReference>
<evidence type="ECO:0000256" key="1">
    <source>
        <dbReference type="ARBA" id="ARBA00008683"/>
    </source>
</evidence>
<dbReference type="EC" id="3.4.21.-" evidence="7"/>
<evidence type="ECO:0000256" key="4">
    <source>
        <dbReference type="ARBA" id="ARBA00022825"/>
    </source>
</evidence>
<evidence type="ECO:0000259" key="6">
    <source>
        <dbReference type="Pfam" id="PF01343"/>
    </source>
</evidence>
<dbReference type="NCBIfam" id="TIGR00706">
    <property type="entry name" value="SppA_dom"/>
    <property type="match status" value="1"/>
</dbReference>
<sequence length="333" mass="34833">MRGLDTVGRLGIALVVAAVVAAAAWTLFVELPASGAELLGVLLVLAAVVGALRGGGSIGRSVFPTYNAAEVAVEGPITRDGGGGGPIPSPGSPGADDVVELIERADDDDDDAEALVLKLNTPGGAVVPSDDIRLAAKAFDGPTVAYTTDVCASGGYWIASGCDELWAREGSVVGSIGVRGSRITAAESLEKVGLEYEQLSAGEYKEAGVPFSDLEADEREYLQGIVDDYYDQFVETVAEGRNTDAESLRETEAKVFLGQTAAEMGLVDHLGTREDVEARLEELLGTEAELEELEPARSVADRLRGGAERIAYAFGAGIAARFSDPGSEFRFRF</sequence>
<dbReference type="eggNOG" id="arCOG01311">
    <property type="taxonomic scope" value="Archaea"/>
</dbReference>
<dbReference type="PANTHER" id="PTHR33209:SF1">
    <property type="entry name" value="PEPTIDASE S49 DOMAIN-CONTAINING PROTEIN"/>
    <property type="match status" value="1"/>
</dbReference>
<dbReference type="AlphaFoldDB" id="M1XLH3"/>
<comment type="similarity">
    <text evidence="1">Belongs to the peptidase S49 family.</text>
</comment>
<keyword evidence="5" id="KW-0472">Membrane</keyword>
<dbReference type="STRING" id="268739.Nmlp_3594"/>
<dbReference type="InterPro" id="IPR047272">
    <property type="entry name" value="S49_SppA_C"/>
</dbReference>
<dbReference type="KEGG" id="nmo:Nmlp_3594"/>
<name>M1XLH3_NATM8</name>
<dbReference type="EMBL" id="HF582854">
    <property type="protein sequence ID" value="CCQ37715.1"/>
    <property type="molecule type" value="Genomic_DNA"/>
</dbReference>
<feature type="transmembrane region" description="Helical" evidence="5">
    <location>
        <begin position="34"/>
        <end position="52"/>
    </location>
</feature>
<dbReference type="InterPro" id="IPR004635">
    <property type="entry name" value="Pept_S49_SppA"/>
</dbReference>
<organism evidence="7 8">
    <name type="scientific">Natronomonas moolapensis (strain DSM 18674 / CECT 7526 / JCM 14361 / 8.8.11)</name>
    <dbReference type="NCBI Taxonomy" id="268739"/>
    <lineage>
        <taxon>Archaea</taxon>
        <taxon>Methanobacteriati</taxon>
        <taxon>Methanobacteriota</taxon>
        <taxon>Stenosarchaea group</taxon>
        <taxon>Halobacteria</taxon>
        <taxon>Halobacteriales</taxon>
        <taxon>Natronomonadaceae</taxon>
        <taxon>Natronomonas</taxon>
    </lineage>
</organism>
<dbReference type="SUPFAM" id="SSF52096">
    <property type="entry name" value="ClpP/crotonase"/>
    <property type="match status" value="1"/>
</dbReference>
<gene>
    <name evidence="7" type="primary">sppA1</name>
    <name evidence="7" type="ordered locus">Nmlp_3594</name>
</gene>
<keyword evidence="4" id="KW-0720">Serine protease</keyword>
<dbReference type="RefSeq" id="WP_015410452.1">
    <property type="nucleotide sequence ID" value="NC_020388.1"/>
</dbReference>
<accession>M1XLH3</accession>